<dbReference type="STRING" id="2711.A0A067DQ67"/>
<accession>A0A067DQ67</accession>
<dbReference type="eggNOG" id="ENOG502S3NC">
    <property type="taxonomic scope" value="Eukaryota"/>
</dbReference>
<dbReference type="PANTHER" id="PTHR46250:SF15">
    <property type="entry name" value="OS01G0523800 PROTEIN"/>
    <property type="match status" value="1"/>
</dbReference>
<reference evidence="3 4" key="1">
    <citation type="submission" date="2014-04" db="EMBL/GenBank/DDBJ databases">
        <authorList>
            <consortium name="International Citrus Genome Consortium"/>
            <person name="Gmitter F."/>
            <person name="Chen C."/>
            <person name="Farmerie W."/>
            <person name="Harkins T."/>
            <person name="Desany B."/>
            <person name="Mohiuddin M."/>
            <person name="Kodira C."/>
            <person name="Borodovsky M."/>
            <person name="Lomsadze A."/>
            <person name="Burns P."/>
            <person name="Jenkins J."/>
            <person name="Prochnik S."/>
            <person name="Shu S."/>
            <person name="Chapman J."/>
            <person name="Pitluck S."/>
            <person name="Schmutz J."/>
            <person name="Rokhsar D."/>
        </authorList>
    </citation>
    <scope>NUCLEOTIDE SEQUENCE</scope>
</reference>
<dbReference type="Pfam" id="PF12776">
    <property type="entry name" value="Myb_DNA-bind_3"/>
    <property type="match status" value="1"/>
</dbReference>
<dbReference type="EMBL" id="KK785271">
    <property type="protein sequence ID" value="KDO45149.1"/>
    <property type="molecule type" value="Genomic_DNA"/>
</dbReference>
<dbReference type="AlphaFoldDB" id="A0A067DQ67"/>
<dbReference type="Proteomes" id="UP000027120">
    <property type="component" value="Unassembled WGS sequence"/>
</dbReference>
<evidence type="ECO:0000259" key="2">
    <source>
        <dbReference type="Pfam" id="PF12776"/>
    </source>
</evidence>
<evidence type="ECO:0000313" key="3">
    <source>
        <dbReference type="EMBL" id="KDO45149.1"/>
    </source>
</evidence>
<feature type="compositionally biased region" description="Low complexity" evidence="1">
    <location>
        <begin position="204"/>
        <end position="215"/>
    </location>
</feature>
<feature type="region of interest" description="Disordered" evidence="1">
    <location>
        <begin position="204"/>
        <end position="248"/>
    </location>
</feature>
<organism evidence="3 4">
    <name type="scientific">Citrus sinensis</name>
    <name type="common">Sweet orange</name>
    <name type="synonym">Citrus aurantium var. sinensis</name>
    <dbReference type="NCBI Taxonomy" id="2711"/>
    <lineage>
        <taxon>Eukaryota</taxon>
        <taxon>Viridiplantae</taxon>
        <taxon>Streptophyta</taxon>
        <taxon>Embryophyta</taxon>
        <taxon>Tracheophyta</taxon>
        <taxon>Spermatophyta</taxon>
        <taxon>Magnoliopsida</taxon>
        <taxon>eudicotyledons</taxon>
        <taxon>Gunneridae</taxon>
        <taxon>Pentapetalae</taxon>
        <taxon>rosids</taxon>
        <taxon>malvids</taxon>
        <taxon>Sapindales</taxon>
        <taxon>Rutaceae</taxon>
        <taxon>Aurantioideae</taxon>
        <taxon>Citrus</taxon>
    </lineage>
</organism>
<name>A0A067DQ67_CITSI</name>
<evidence type="ECO:0000256" key="1">
    <source>
        <dbReference type="SAM" id="MobiDB-lite"/>
    </source>
</evidence>
<dbReference type="InterPro" id="IPR024752">
    <property type="entry name" value="Myb/SANT-like_dom"/>
</dbReference>
<feature type="domain" description="Myb/SANT-like" evidence="2">
    <location>
        <begin position="41"/>
        <end position="137"/>
    </location>
</feature>
<dbReference type="PANTHER" id="PTHR46250">
    <property type="entry name" value="MYB/SANT-LIKE DNA-BINDING DOMAIN PROTEIN-RELATED"/>
    <property type="match status" value="1"/>
</dbReference>
<protein>
    <recommendedName>
        <fullName evidence="2">Myb/SANT-like domain-containing protein</fullName>
    </recommendedName>
</protein>
<gene>
    <name evidence="3" type="ORF">CISIN_1g019367mg</name>
</gene>
<evidence type="ECO:0000313" key="4">
    <source>
        <dbReference type="Proteomes" id="UP000027120"/>
    </source>
</evidence>
<keyword evidence="4" id="KW-1185">Reference proteome</keyword>
<dbReference type="PaxDb" id="2711-XP_006471147.1"/>
<proteinExistence type="predicted"/>
<sequence>MKLDKVLLPAREHHQINGMPAGIDSAKKGTDSKNRGLRRVWTTKEEEALLSILEKAVAEGSRCDNGTFKAGTMTQIEKELNLLLPNSGLKANPHIDSKQRKWKKQHRLIFNMLKTSGFRWNHVKKCVEVDDDAVWQSFVQIHSEARGWKDRPFPIYERLVNIYGKDHVTTHGAEAPVDMVEEINREEIREENGVDIIVVEKPSSPLSVHQPSSSHQIDRVSSETSSRKRRKAQTGSKTSSEKRRSDSSLTAGIEKICSTIEQVFTLYNQNMEMLVKRILDNREDRSDIVDELATMGLEQDEEIRALILILDKPSNISAFKSLKGEFRLAFVKMLLDGRLARC</sequence>